<protein>
    <recommendedName>
        <fullName evidence="1">F-box domain-containing protein</fullName>
    </recommendedName>
</protein>
<dbReference type="Proteomes" id="UP000298030">
    <property type="component" value="Unassembled WGS sequence"/>
</dbReference>
<evidence type="ECO:0000313" key="3">
    <source>
        <dbReference type="Proteomes" id="UP000298030"/>
    </source>
</evidence>
<dbReference type="Gene3D" id="1.20.1280.50">
    <property type="match status" value="1"/>
</dbReference>
<evidence type="ECO:0000259" key="1">
    <source>
        <dbReference type="PROSITE" id="PS50181"/>
    </source>
</evidence>
<dbReference type="PROSITE" id="PS50181">
    <property type="entry name" value="FBOX"/>
    <property type="match status" value="1"/>
</dbReference>
<evidence type="ECO:0000313" key="2">
    <source>
        <dbReference type="EMBL" id="TEB35726.1"/>
    </source>
</evidence>
<dbReference type="Pfam" id="PF12937">
    <property type="entry name" value="F-box-like"/>
    <property type="match status" value="1"/>
</dbReference>
<organism evidence="2 3">
    <name type="scientific">Coprinellus micaceus</name>
    <name type="common">Glistening ink-cap mushroom</name>
    <name type="synonym">Coprinus micaceus</name>
    <dbReference type="NCBI Taxonomy" id="71717"/>
    <lineage>
        <taxon>Eukaryota</taxon>
        <taxon>Fungi</taxon>
        <taxon>Dikarya</taxon>
        <taxon>Basidiomycota</taxon>
        <taxon>Agaricomycotina</taxon>
        <taxon>Agaricomycetes</taxon>
        <taxon>Agaricomycetidae</taxon>
        <taxon>Agaricales</taxon>
        <taxon>Agaricineae</taxon>
        <taxon>Psathyrellaceae</taxon>
        <taxon>Coprinellus</taxon>
    </lineage>
</organism>
<gene>
    <name evidence="2" type="ORF">FA13DRAFT_1624475</name>
</gene>
<name>A0A4Y7TNJ8_COPMI</name>
<comment type="caution">
    <text evidence="2">The sequence shown here is derived from an EMBL/GenBank/DDBJ whole genome shotgun (WGS) entry which is preliminary data.</text>
</comment>
<dbReference type="SUPFAM" id="SSF81383">
    <property type="entry name" value="F-box domain"/>
    <property type="match status" value="1"/>
</dbReference>
<feature type="domain" description="F-box" evidence="1">
    <location>
        <begin position="1"/>
        <end position="48"/>
    </location>
</feature>
<keyword evidence="3" id="KW-1185">Reference proteome</keyword>
<dbReference type="STRING" id="71717.A0A4Y7TNJ8"/>
<proteinExistence type="predicted"/>
<dbReference type="AlphaFoldDB" id="A0A4Y7TNJ8"/>
<dbReference type="EMBL" id="QPFP01000007">
    <property type="protein sequence ID" value="TEB35726.1"/>
    <property type="molecule type" value="Genomic_DNA"/>
</dbReference>
<sequence length="391" mass="44430">MRFEHLPVELIAEILSELDIPSLITVSHLSKRLYLVTSDSALNPWRRPILADLLAHDYDRTLKHLSVRSVVPRQNWVEILSLARPSFLLYEATLPNLRSCEWEECFTRRFLPSWQKWRKDGSWKEGFLKCVLSPCDVRQTIMVHIRNRVLFRLWHRGATSCTTDEAWTKYIVLNRNGSANLLEASARSFNPVTIFNQMKMQSNLAHLETHIHSVVEFADFRILTFGTMATPRTQASINVNAHLLLNPPGIEPRERSSGSAVPYYAPVSGRSHIDDHGVYPVVAASPVSEVSQVHRLPLSSFTYSRLTRPCPAAIHSNYPFHTPGGADLRWASYAEIEEGSRWVGGLLITVQLLGSSDGRQYATFNWADLWTIAPWLEEIITKRIDGQGLGH</sequence>
<accession>A0A4Y7TNJ8</accession>
<dbReference type="InterPro" id="IPR036047">
    <property type="entry name" value="F-box-like_dom_sf"/>
</dbReference>
<dbReference type="InterPro" id="IPR001810">
    <property type="entry name" value="F-box_dom"/>
</dbReference>
<reference evidence="2 3" key="1">
    <citation type="journal article" date="2019" name="Nat. Ecol. Evol.">
        <title>Megaphylogeny resolves global patterns of mushroom evolution.</title>
        <authorList>
            <person name="Varga T."/>
            <person name="Krizsan K."/>
            <person name="Foldi C."/>
            <person name="Dima B."/>
            <person name="Sanchez-Garcia M."/>
            <person name="Sanchez-Ramirez S."/>
            <person name="Szollosi G.J."/>
            <person name="Szarkandi J.G."/>
            <person name="Papp V."/>
            <person name="Albert L."/>
            <person name="Andreopoulos W."/>
            <person name="Angelini C."/>
            <person name="Antonin V."/>
            <person name="Barry K.W."/>
            <person name="Bougher N.L."/>
            <person name="Buchanan P."/>
            <person name="Buyck B."/>
            <person name="Bense V."/>
            <person name="Catcheside P."/>
            <person name="Chovatia M."/>
            <person name="Cooper J."/>
            <person name="Damon W."/>
            <person name="Desjardin D."/>
            <person name="Finy P."/>
            <person name="Geml J."/>
            <person name="Haridas S."/>
            <person name="Hughes K."/>
            <person name="Justo A."/>
            <person name="Karasinski D."/>
            <person name="Kautmanova I."/>
            <person name="Kiss B."/>
            <person name="Kocsube S."/>
            <person name="Kotiranta H."/>
            <person name="LaButti K.M."/>
            <person name="Lechner B.E."/>
            <person name="Liimatainen K."/>
            <person name="Lipzen A."/>
            <person name="Lukacs Z."/>
            <person name="Mihaltcheva S."/>
            <person name="Morgado L.N."/>
            <person name="Niskanen T."/>
            <person name="Noordeloos M.E."/>
            <person name="Ohm R.A."/>
            <person name="Ortiz-Santana B."/>
            <person name="Ovrebo C."/>
            <person name="Racz N."/>
            <person name="Riley R."/>
            <person name="Savchenko A."/>
            <person name="Shiryaev A."/>
            <person name="Soop K."/>
            <person name="Spirin V."/>
            <person name="Szebenyi C."/>
            <person name="Tomsovsky M."/>
            <person name="Tulloss R.E."/>
            <person name="Uehling J."/>
            <person name="Grigoriev I.V."/>
            <person name="Vagvolgyi C."/>
            <person name="Papp T."/>
            <person name="Martin F.M."/>
            <person name="Miettinen O."/>
            <person name="Hibbett D.S."/>
            <person name="Nagy L.G."/>
        </authorList>
    </citation>
    <scope>NUCLEOTIDE SEQUENCE [LARGE SCALE GENOMIC DNA]</scope>
    <source>
        <strain evidence="2 3">FP101781</strain>
    </source>
</reference>
<dbReference type="OrthoDB" id="2532648at2759"/>